<proteinExistence type="predicted"/>
<dbReference type="AlphaFoldDB" id="A0AAW2TYR7"/>
<comment type="caution">
    <text evidence="1">The sequence shown here is derived from an EMBL/GenBank/DDBJ whole genome shotgun (WGS) entry which is preliminary data.</text>
</comment>
<evidence type="ECO:0000313" key="1">
    <source>
        <dbReference type="EMBL" id="KAL0409398.1"/>
    </source>
</evidence>
<organism evidence="1">
    <name type="scientific">Sesamum radiatum</name>
    <name type="common">Black benniseed</name>
    <dbReference type="NCBI Taxonomy" id="300843"/>
    <lineage>
        <taxon>Eukaryota</taxon>
        <taxon>Viridiplantae</taxon>
        <taxon>Streptophyta</taxon>
        <taxon>Embryophyta</taxon>
        <taxon>Tracheophyta</taxon>
        <taxon>Spermatophyta</taxon>
        <taxon>Magnoliopsida</taxon>
        <taxon>eudicotyledons</taxon>
        <taxon>Gunneridae</taxon>
        <taxon>Pentapetalae</taxon>
        <taxon>asterids</taxon>
        <taxon>lamiids</taxon>
        <taxon>Lamiales</taxon>
        <taxon>Pedaliaceae</taxon>
        <taxon>Sesamum</taxon>
    </lineage>
</organism>
<dbReference type="EMBL" id="JACGWJ010000007">
    <property type="protein sequence ID" value="KAL0409398.1"/>
    <property type="molecule type" value="Genomic_DNA"/>
</dbReference>
<protein>
    <submittedName>
        <fullName evidence="1">Uncharacterized protein</fullName>
    </submittedName>
</protein>
<reference evidence="1" key="1">
    <citation type="submission" date="2020-06" db="EMBL/GenBank/DDBJ databases">
        <authorList>
            <person name="Li T."/>
            <person name="Hu X."/>
            <person name="Zhang T."/>
            <person name="Song X."/>
            <person name="Zhang H."/>
            <person name="Dai N."/>
            <person name="Sheng W."/>
            <person name="Hou X."/>
            <person name="Wei L."/>
        </authorList>
    </citation>
    <scope>NUCLEOTIDE SEQUENCE</scope>
    <source>
        <strain evidence="1">G02</strain>
        <tissue evidence="1">Leaf</tissue>
    </source>
</reference>
<gene>
    <name evidence="1" type="ORF">Sradi_1874200</name>
</gene>
<accession>A0AAW2TYR7</accession>
<name>A0AAW2TYR7_SESRA</name>
<sequence length="161" mass="18301">MAKVPHASVACLDHSALLVGLVENRRGVWISVNAIFSLKQLGHHFRYVSTLSNKRALSRGMLSPKLRLSKIRLREWLVVKKFCGNNVPRLYGEVGDRNTGFFHAQANERRLSKEIKNIKNEDGVEVSSREEIQKVLLQYFRSIFESTHPTADAIEEGCLRA</sequence>
<reference evidence="1" key="2">
    <citation type="journal article" date="2024" name="Plant">
        <title>Genomic evolution and insights into agronomic trait innovations of Sesamum species.</title>
        <authorList>
            <person name="Miao H."/>
            <person name="Wang L."/>
            <person name="Qu L."/>
            <person name="Liu H."/>
            <person name="Sun Y."/>
            <person name="Le M."/>
            <person name="Wang Q."/>
            <person name="Wei S."/>
            <person name="Zheng Y."/>
            <person name="Lin W."/>
            <person name="Duan Y."/>
            <person name="Cao H."/>
            <person name="Xiong S."/>
            <person name="Wang X."/>
            <person name="Wei L."/>
            <person name="Li C."/>
            <person name="Ma Q."/>
            <person name="Ju M."/>
            <person name="Zhao R."/>
            <person name="Li G."/>
            <person name="Mu C."/>
            <person name="Tian Q."/>
            <person name="Mei H."/>
            <person name="Zhang T."/>
            <person name="Gao T."/>
            <person name="Zhang H."/>
        </authorList>
    </citation>
    <scope>NUCLEOTIDE SEQUENCE</scope>
    <source>
        <strain evidence="1">G02</strain>
    </source>
</reference>